<evidence type="ECO:0000313" key="1">
    <source>
        <dbReference type="EMBL" id="KAA6337463.1"/>
    </source>
</evidence>
<dbReference type="AlphaFoldDB" id="A0A5J4RWW4"/>
<sequence length="109" mass="13268">MLLNFCCAKSFFFNSEKQMANIYFFHFIKQKKQTIMFFLKFKRSILRVYTGKSKLANQNIQYHNYGNYILNNVSSSYDLRKRTVIIFLINFVKFYYCKHSQYKFCSHSV</sequence>
<name>A0A5J4RWW4_9ZZZZ</name>
<dbReference type="EMBL" id="SNRY01000697">
    <property type="protein sequence ID" value="KAA6337463.1"/>
    <property type="molecule type" value="Genomic_DNA"/>
</dbReference>
<protein>
    <submittedName>
        <fullName evidence="1">Uncharacterized protein</fullName>
    </submittedName>
</protein>
<accession>A0A5J4RWW4</accession>
<reference evidence="1" key="1">
    <citation type="submission" date="2019-03" db="EMBL/GenBank/DDBJ databases">
        <title>Single cell metagenomics reveals metabolic interactions within the superorganism composed of flagellate Streblomastix strix and complex community of Bacteroidetes bacteria on its surface.</title>
        <authorList>
            <person name="Treitli S.C."/>
            <person name="Kolisko M."/>
            <person name="Husnik F."/>
            <person name="Keeling P."/>
            <person name="Hampl V."/>
        </authorList>
    </citation>
    <scope>NUCLEOTIDE SEQUENCE</scope>
    <source>
        <strain evidence="1">STM</strain>
    </source>
</reference>
<gene>
    <name evidence="1" type="ORF">EZS27_014451</name>
</gene>
<organism evidence="1">
    <name type="scientific">termite gut metagenome</name>
    <dbReference type="NCBI Taxonomy" id="433724"/>
    <lineage>
        <taxon>unclassified sequences</taxon>
        <taxon>metagenomes</taxon>
        <taxon>organismal metagenomes</taxon>
    </lineage>
</organism>
<proteinExistence type="predicted"/>
<comment type="caution">
    <text evidence="1">The sequence shown here is derived from an EMBL/GenBank/DDBJ whole genome shotgun (WGS) entry which is preliminary data.</text>
</comment>